<comment type="caution">
    <text evidence="1">The sequence shown here is derived from an EMBL/GenBank/DDBJ whole genome shotgun (WGS) entry which is preliminary data.</text>
</comment>
<evidence type="ECO:0000313" key="1">
    <source>
        <dbReference type="EMBL" id="KKL60796.1"/>
    </source>
</evidence>
<reference evidence="1" key="1">
    <citation type="journal article" date="2015" name="Nature">
        <title>Complex archaea that bridge the gap between prokaryotes and eukaryotes.</title>
        <authorList>
            <person name="Spang A."/>
            <person name="Saw J.H."/>
            <person name="Jorgensen S.L."/>
            <person name="Zaremba-Niedzwiedzka K."/>
            <person name="Martijn J."/>
            <person name="Lind A.E."/>
            <person name="van Eijk R."/>
            <person name="Schleper C."/>
            <person name="Guy L."/>
            <person name="Ettema T.J."/>
        </authorList>
    </citation>
    <scope>NUCLEOTIDE SEQUENCE</scope>
</reference>
<proteinExistence type="predicted"/>
<protein>
    <submittedName>
        <fullName evidence="1">Uncharacterized protein</fullName>
    </submittedName>
</protein>
<accession>A0A0F9E3T9</accession>
<sequence length="107" mass="11904">MQLSITDRINLLALMPDRGSLVVLRLLREFTAAVGFTEEEIEGANIKQDGSAYTWDDDGSITKEIEVGPALRDALIKRIETVGEAEEATDAMLSLHDRLKEDQETDK</sequence>
<dbReference type="AlphaFoldDB" id="A0A0F9E3T9"/>
<dbReference type="EMBL" id="LAZR01029028">
    <property type="protein sequence ID" value="KKL60796.1"/>
    <property type="molecule type" value="Genomic_DNA"/>
</dbReference>
<gene>
    <name evidence="1" type="ORF">LCGC14_2201740</name>
</gene>
<name>A0A0F9E3T9_9ZZZZ</name>
<organism evidence="1">
    <name type="scientific">marine sediment metagenome</name>
    <dbReference type="NCBI Taxonomy" id="412755"/>
    <lineage>
        <taxon>unclassified sequences</taxon>
        <taxon>metagenomes</taxon>
        <taxon>ecological metagenomes</taxon>
    </lineage>
</organism>